<dbReference type="RefSeq" id="WP_135576851.1">
    <property type="nucleotide sequence ID" value="NZ_RQGA01000003.1"/>
</dbReference>
<dbReference type="Proteomes" id="UP000298125">
    <property type="component" value="Unassembled WGS sequence"/>
</dbReference>
<name>A0A4R9JJR9_9LEPT</name>
<organism evidence="2 3">
    <name type="scientific">Leptospira perdikensis</name>
    <dbReference type="NCBI Taxonomy" id="2484948"/>
    <lineage>
        <taxon>Bacteria</taxon>
        <taxon>Pseudomonadati</taxon>
        <taxon>Spirochaetota</taxon>
        <taxon>Spirochaetia</taxon>
        <taxon>Leptospirales</taxon>
        <taxon>Leptospiraceae</taxon>
        <taxon>Leptospira</taxon>
    </lineage>
</organism>
<dbReference type="EMBL" id="RQGA01000003">
    <property type="protein sequence ID" value="TGL44785.1"/>
    <property type="molecule type" value="Genomic_DNA"/>
</dbReference>
<feature type="signal peptide" evidence="1">
    <location>
        <begin position="1"/>
        <end position="24"/>
    </location>
</feature>
<sequence length="177" mass="21037">MNYRPNVLVLIHIMLVLLVCNCAAFPDPVTSKERKFQPINREKVRLLFTGFYRYEKEKNTIHNTLIKRGLLEDPSSQLELELILQKKEPVYQYLFLHRVNILLTFFTGGFVPSHIRTEQTLTFRYSKLGVIERESVYEIGMDQWRGIPVIIFMITQWPNRIYKEQLIDATELEMKDI</sequence>
<dbReference type="AlphaFoldDB" id="A0A4R9JJR9"/>
<evidence type="ECO:0000313" key="2">
    <source>
        <dbReference type="EMBL" id="TGL44785.1"/>
    </source>
</evidence>
<feature type="chain" id="PRO_5020623653" description="Lipoprotein" evidence="1">
    <location>
        <begin position="25"/>
        <end position="177"/>
    </location>
</feature>
<reference evidence="2" key="1">
    <citation type="journal article" date="2019" name="PLoS Negl. Trop. Dis.">
        <title>Revisiting the worldwide diversity of Leptospira species in the environment.</title>
        <authorList>
            <person name="Vincent A.T."/>
            <person name="Schiettekatte O."/>
            <person name="Bourhy P."/>
            <person name="Veyrier F.J."/>
            <person name="Picardeau M."/>
        </authorList>
    </citation>
    <scope>NUCLEOTIDE SEQUENCE [LARGE SCALE GENOMIC DNA]</scope>
    <source>
        <strain evidence="2">201702692</strain>
    </source>
</reference>
<evidence type="ECO:0000313" key="3">
    <source>
        <dbReference type="Proteomes" id="UP000298125"/>
    </source>
</evidence>
<gene>
    <name evidence="2" type="ORF">EHQ49_04780</name>
</gene>
<accession>A0A4R9JJR9</accession>
<keyword evidence="1" id="KW-0732">Signal</keyword>
<comment type="caution">
    <text evidence="2">The sequence shown here is derived from an EMBL/GenBank/DDBJ whole genome shotgun (WGS) entry which is preliminary data.</text>
</comment>
<dbReference type="OrthoDB" id="341935at2"/>
<protein>
    <recommendedName>
        <fullName evidence="4">Lipoprotein</fullName>
    </recommendedName>
</protein>
<evidence type="ECO:0008006" key="4">
    <source>
        <dbReference type="Google" id="ProtNLM"/>
    </source>
</evidence>
<proteinExistence type="predicted"/>
<keyword evidence="3" id="KW-1185">Reference proteome</keyword>
<evidence type="ECO:0000256" key="1">
    <source>
        <dbReference type="SAM" id="SignalP"/>
    </source>
</evidence>